<keyword evidence="3" id="KW-1185">Reference proteome</keyword>
<name>A0A9N8DU89_9STRA</name>
<protein>
    <submittedName>
        <fullName evidence="2">Uncharacterized protein</fullName>
    </submittedName>
</protein>
<dbReference type="Proteomes" id="UP001153069">
    <property type="component" value="Unassembled WGS sequence"/>
</dbReference>
<reference evidence="2" key="1">
    <citation type="submission" date="2020-06" db="EMBL/GenBank/DDBJ databases">
        <authorList>
            <consortium name="Plant Systems Biology data submission"/>
        </authorList>
    </citation>
    <scope>NUCLEOTIDE SEQUENCE</scope>
    <source>
        <strain evidence="2">D6</strain>
    </source>
</reference>
<gene>
    <name evidence="2" type="ORF">SEMRO_360_G126280.1</name>
</gene>
<proteinExistence type="predicted"/>
<feature type="signal peptide" evidence="1">
    <location>
        <begin position="1"/>
        <end position="23"/>
    </location>
</feature>
<evidence type="ECO:0000256" key="1">
    <source>
        <dbReference type="SAM" id="SignalP"/>
    </source>
</evidence>
<comment type="caution">
    <text evidence="2">The sequence shown here is derived from an EMBL/GenBank/DDBJ whole genome shotgun (WGS) entry which is preliminary data.</text>
</comment>
<keyword evidence="1" id="KW-0732">Signal</keyword>
<sequence length="283" mass="32515">MMWIKMFRFASIVSLLMGRAVVAQTNMAKTANKDAEQDKLNTARGRWNARLDNLYYDYVWNQECNICSSIGDYPWRVQVDLSTPMGVNSKDTVPTDIRTVEYMFDDIQNAIFDSTWYTYGEYDGTYGYPYMYQIQQGEAESNLYTNRVTSFQTEPYDRSGMYQTNRNLWNAQRNGGNLYYEFTYTDYEDLQRGIAWPLKVTVSNGYVVSTLDNAQFPVTILTPNTIDQLFDQIGRNLDMQAPLVLNTYDPSVGYPSYMDMVSTAGVGMPGVATKMEIHSYTPL</sequence>
<organism evidence="2 3">
    <name type="scientific">Seminavis robusta</name>
    <dbReference type="NCBI Taxonomy" id="568900"/>
    <lineage>
        <taxon>Eukaryota</taxon>
        <taxon>Sar</taxon>
        <taxon>Stramenopiles</taxon>
        <taxon>Ochrophyta</taxon>
        <taxon>Bacillariophyta</taxon>
        <taxon>Bacillariophyceae</taxon>
        <taxon>Bacillariophycidae</taxon>
        <taxon>Naviculales</taxon>
        <taxon>Naviculaceae</taxon>
        <taxon>Seminavis</taxon>
    </lineage>
</organism>
<dbReference type="Pfam" id="PF19671">
    <property type="entry name" value="DUF6174"/>
    <property type="match status" value="1"/>
</dbReference>
<dbReference type="InterPro" id="IPR046172">
    <property type="entry name" value="DUF6174"/>
</dbReference>
<accession>A0A9N8DU89</accession>
<feature type="chain" id="PRO_5040267351" evidence="1">
    <location>
        <begin position="24"/>
        <end position="283"/>
    </location>
</feature>
<dbReference type="AlphaFoldDB" id="A0A9N8DU89"/>
<evidence type="ECO:0000313" key="3">
    <source>
        <dbReference type="Proteomes" id="UP001153069"/>
    </source>
</evidence>
<evidence type="ECO:0000313" key="2">
    <source>
        <dbReference type="EMBL" id="CAB9508777.1"/>
    </source>
</evidence>
<dbReference type="EMBL" id="CAICTM010000359">
    <property type="protein sequence ID" value="CAB9508777.1"/>
    <property type="molecule type" value="Genomic_DNA"/>
</dbReference>